<proteinExistence type="predicted"/>
<dbReference type="EMBL" id="GBRH01256076">
    <property type="protein sequence ID" value="JAD41819.1"/>
    <property type="molecule type" value="Transcribed_RNA"/>
</dbReference>
<reference evidence="1" key="1">
    <citation type="submission" date="2014-09" db="EMBL/GenBank/DDBJ databases">
        <authorList>
            <person name="Magalhaes I.L.F."/>
            <person name="Oliveira U."/>
            <person name="Santos F.R."/>
            <person name="Vidigal T.H.D.A."/>
            <person name="Brescovit A.D."/>
            <person name="Santos A.J."/>
        </authorList>
    </citation>
    <scope>NUCLEOTIDE SEQUENCE</scope>
    <source>
        <tissue evidence="1">Shoot tissue taken approximately 20 cm above the soil surface</tissue>
    </source>
</reference>
<name>A0A0A8ZQV5_ARUDO</name>
<accession>A0A0A8ZQV5</accession>
<sequence>MSEITDHYCQTFAVLYRTYACACLC</sequence>
<reference evidence="1" key="2">
    <citation type="journal article" date="2015" name="Data Brief">
        <title>Shoot transcriptome of the giant reed, Arundo donax.</title>
        <authorList>
            <person name="Barrero R.A."/>
            <person name="Guerrero F.D."/>
            <person name="Moolhuijzen P."/>
            <person name="Goolsby J.A."/>
            <person name="Tidwell J."/>
            <person name="Bellgard S.E."/>
            <person name="Bellgard M.I."/>
        </authorList>
    </citation>
    <scope>NUCLEOTIDE SEQUENCE</scope>
    <source>
        <tissue evidence="1">Shoot tissue taken approximately 20 cm above the soil surface</tissue>
    </source>
</reference>
<dbReference type="AlphaFoldDB" id="A0A0A8ZQV5"/>
<protein>
    <submittedName>
        <fullName evidence="1">Uncharacterized protein</fullName>
    </submittedName>
</protein>
<organism evidence="1">
    <name type="scientific">Arundo donax</name>
    <name type="common">Giant reed</name>
    <name type="synonym">Donax arundinaceus</name>
    <dbReference type="NCBI Taxonomy" id="35708"/>
    <lineage>
        <taxon>Eukaryota</taxon>
        <taxon>Viridiplantae</taxon>
        <taxon>Streptophyta</taxon>
        <taxon>Embryophyta</taxon>
        <taxon>Tracheophyta</taxon>
        <taxon>Spermatophyta</taxon>
        <taxon>Magnoliopsida</taxon>
        <taxon>Liliopsida</taxon>
        <taxon>Poales</taxon>
        <taxon>Poaceae</taxon>
        <taxon>PACMAD clade</taxon>
        <taxon>Arundinoideae</taxon>
        <taxon>Arundineae</taxon>
        <taxon>Arundo</taxon>
    </lineage>
</organism>
<evidence type="ECO:0000313" key="1">
    <source>
        <dbReference type="EMBL" id="JAD41819.1"/>
    </source>
</evidence>